<dbReference type="KEGG" id="dwu:DVJ83_00380"/>
<evidence type="ECO:0000259" key="6">
    <source>
        <dbReference type="Pfam" id="PF00724"/>
    </source>
</evidence>
<evidence type="ECO:0000256" key="2">
    <source>
        <dbReference type="ARBA" id="ARBA00022630"/>
    </source>
</evidence>
<dbReference type="PANTHER" id="PTHR43303:SF4">
    <property type="entry name" value="NADPH DEHYDROGENASE C23G7.10C-RELATED"/>
    <property type="match status" value="1"/>
</dbReference>
<keyword evidence="4" id="KW-0521">NADP</keyword>
<evidence type="ECO:0000313" key="7">
    <source>
        <dbReference type="EMBL" id="AXG97878.1"/>
    </source>
</evidence>
<organism evidence="7 8">
    <name type="scientific">Deinococcus wulumuqiensis</name>
    <dbReference type="NCBI Taxonomy" id="980427"/>
    <lineage>
        <taxon>Bacteria</taxon>
        <taxon>Thermotogati</taxon>
        <taxon>Deinococcota</taxon>
        <taxon>Deinococci</taxon>
        <taxon>Deinococcales</taxon>
        <taxon>Deinococcaceae</taxon>
        <taxon>Deinococcus</taxon>
    </lineage>
</organism>
<reference evidence="7 8" key="1">
    <citation type="submission" date="2018-07" db="EMBL/GenBank/DDBJ databases">
        <title>Complete Genome and Methylome Analysis of Deinococcus wulumuqiensis NEB 479.</title>
        <authorList>
            <person name="Fomenkov A."/>
            <person name="Luyten Y."/>
            <person name="Vincze T."/>
            <person name="Anton B.P."/>
            <person name="Clark T."/>
            <person name="Roberts R.J."/>
            <person name="Morgan R.D."/>
        </authorList>
    </citation>
    <scope>NUCLEOTIDE SEQUENCE [LARGE SCALE GENOMIC DNA]</scope>
    <source>
        <strain evidence="7 8">NEB 479</strain>
    </source>
</reference>
<dbReference type="AlphaFoldDB" id="A0A345IDV6"/>
<accession>A0A345IDV6</accession>
<feature type="domain" description="NADH:flavin oxidoreductase/NADH oxidase N-terminal" evidence="6">
    <location>
        <begin position="17"/>
        <end position="353"/>
    </location>
</feature>
<keyword evidence="2" id="KW-0285">Flavoprotein</keyword>
<keyword evidence="3" id="KW-0288">FMN</keyword>
<dbReference type="Pfam" id="PF00724">
    <property type="entry name" value="Oxidored_FMN"/>
    <property type="match status" value="1"/>
</dbReference>
<dbReference type="STRING" id="1288484.GCA_000348665_02572"/>
<dbReference type="RefSeq" id="WP_114671001.1">
    <property type="nucleotide sequence ID" value="NZ_CP031158.1"/>
</dbReference>
<dbReference type="InterPro" id="IPR044152">
    <property type="entry name" value="YqjM-like"/>
</dbReference>
<evidence type="ECO:0000256" key="4">
    <source>
        <dbReference type="ARBA" id="ARBA00022857"/>
    </source>
</evidence>
<dbReference type="SUPFAM" id="SSF51395">
    <property type="entry name" value="FMN-linked oxidoreductases"/>
    <property type="match status" value="1"/>
</dbReference>
<dbReference type="InterPro" id="IPR013785">
    <property type="entry name" value="Aldolase_TIM"/>
</dbReference>
<dbReference type="InterPro" id="IPR001155">
    <property type="entry name" value="OxRdtase_FMN_N"/>
</dbReference>
<dbReference type="Gene3D" id="3.20.20.70">
    <property type="entry name" value="Aldolase class I"/>
    <property type="match status" value="1"/>
</dbReference>
<evidence type="ECO:0000256" key="5">
    <source>
        <dbReference type="ARBA" id="ARBA00023002"/>
    </source>
</evidence>
<dbReference type="Proteomes" id="UP000253744">
    <property type="component" value="Chromosome"/>
</dbReference>
<protein>
    <submittedName>
        <fullName evidence="7">NADH:flavin oxidoreductase/NADH oxidase</fullName>
    </submittedName>
</protein>
<gene>
    <name evidence="7" type="ORF">DVJ83_00380</name>
</gene>
<keyword evidence="5" id="KW-0560">Oxidoreductase</keyword>
<evidence type="ECO:0000256" key="3">
    <source>
        <dbReference type="ARBA" id="ARBA00022643"/>
    </source>
</evidence>
<evidence type="ECO:0000256" key="1">
    <source>
        <dbReference type="ARBA" id="ARBA00001917"/>
    </source>
</evidence>
<dbReference type="CDD" id="cd02932">
    <property type="entry name" value="OYE_YqiM_FMN"/>
    <property type="match status" value="1"/>
</dbReference>
<dbReference type="GO" id="GO:0050661">
    <property type="term" value="F:NADP binding"/>
    <property type="evidence" value="ECO:0007669"/>
    <property type="project" value="InterPro"/>
</dbReference>
<proteinExistence type="predicted"/>
<name>A0A345IDV6_9DEIO</name>
<comment type="cofactor">
    <cofactor evidence="1">
        <name>FMN</name>
        <dbReference type="ChEBI" id="CHEBI:58210"/>
    </cofactor>
</comment>
<evidence type="ECO:0000313" key="8">
    <source>
        <dbReference type="Proteomes" id="UP000253744"/>
    </source>
</evidence>
<dbReference type="GO" id="GO:0010181">
    <property type="term" value="F:FMN binding"/>
    <property type="evidence" value="ECO:0007669"/>
    <property type="project" value="InterPro"/>
</dbReference>
<dbReference type="PANTHER" id="PTHR43303">
    <property type="entry name" value="NADPH DEHYDROGENASE C23G7.10C-RELATED"/>
    <property type="match status" value="1"/>
</dbReference>
<dbReference type="GO" id="GO:0003959">
    <property type="term" value="F:NADPH dehydrogenase activity"/>
    <property type="evidence" value="ECO:0007669"/>
    <property type="project" value="InterPro"/>
</dbReference>
<sequence length="368" mass="39651">MTEPSLPSPSGAASPLLFTPLKLRSLELPNRVVVSPMCTYSATDGVANEFHLVHLGQYALGGAGLILAEATAVSPEGRISPEDLGLWDDRQIVPLGHITDFVHRHGGRIGVQLAHAGRKASTYAPWRGKGAVPPEAGGWQVIGPDEQRFHDLFPTPQMMGAGELRGVVDAFAAAARRAQVAGFDVVEIHAAHGYLLHQFLSPLANSRTDDYGGSFENRTRLLLEVVRAVRHVWPDHLPLFVRLSATDWAEGGWDVDQTVQLGHLLKYEGVDVLDISSGGLTTAQQIEVGPGYQVPFAAAVSRAETEIAVMTVGMIETGAQAEAVLQSGDADLIALGRPFLRDPHWTQRAARELGLRPALPEQYARAGW</sequence>
<dbReference type="EMBL" id="CP031158">
    <property type="protein sequence ID" value="AXG97878.1"/>
    <property type="molecule type" value="Genomic_DNA"/>
</dbReference>